<dbReference type="AlphaFoldDB" id="A0A0E9WBD7"/>
<organism evidence="1">
    <name type="scientific">Anguilla anguilla</name>
    <name type="common">European freshwater eel</name>
    <name type="synonym">Muraena anguilla</name>
    <dbReference type="NCBI Taxonomy" id="7936"/>
    <lineage>
        <taxon>Eukaryota</taxon>
        <taxon>Metazoa</taxon>
        <taxon>Chordata</taxon>
        <taxon>Craniata</taxon>
        <taxon>Vertebrata</taxon>
        <taxon>Euteleostomi</taxon>
        <taxon>Actinopterygii</taxon>
        <taxon>Neopterygii</taxon>
        <taxon>Teleostei</taxon>
        <taxon>Anguilliformes</taxon>
        <taxon>Anguillidae</taxon>
        <taxon>Anguilla</taxon>
    </lineage>
</organism>
<name>A0A0E9WBD7_ANGAN</name>
<dbReference type="EMBL" id="GBXM01020961">
    <property type="protein sequence ID" value="JAH87616.1"/>
    <property type="molecule type" value="Transcribed_RNA"/>
</dbReference>
<reference evidence="1" key="2">
    <citation type="journal article" date="2015" name="Fish Shellfish Immunol.">
        <title>Early steps in the European eel (Anguilla anguilla)-Vibrio vulnificus interaction in the gills: Role of the RtxA13 toxin.</title>
        <authorList>
            <person name="Callol A."/>
            <person name="Pajuelo D."/>
            <person name="Ebbesson L."/>
            <person name="Teles M."/>
            <person name="MacKenzie S."/>
            <person name="Amaro C."/>
        </authorList>
    </citation>
    <scope>NUCLEOTIDE SEQUENCE</scope>
</reference>
<evidence type="ECO:0000313" key="1">
    <source>
        <dbReference type="EMBL" id="JAH87616.1"/>
    </source>
</evidence>
<proteinExistence type="predicted"/>
<sequence>MVLPSTGHMSCARRTKQSREPVGDIKVATMLIMHKFHSISIKQFYVHKFVPINTLS</sequence>
<protein>
    <submittedName>
        <fullName evidence="1">Uncharacterized protein</fullName>
    </submittedName>
</protein>
<reference evidence="1" key="1">
    <citation type="submission" date="2014-11" db="EMBL/GenBank/DDBJ databases">
        <authorList>
            <person name="Amaro Gonzalez C."/>
        </authorList>
    </citation>
    <scope>NUCLEOTIDE SEQUENCE</scope>
</reference>
<accession>A0A0E9WBD7</accession>